<dbReference type="KEGG" id="tdn:Suden_1630"/>
<dbReference type="EMBL" id="CP000153">
    <property type="protein sequence ID" value="ABB44907.1"/>
    <property type="molecule type" value="Genomic_DNA"/>
</dbReference>
<evidence type="ECO:0000313" key="3">
    <source>
        <dbReference type="EMBL" id="ABB44907.1"/>
    </source>
</evidence>
<dbReference type="HOGENOM" id="CLU_1142130_0_0_7"/>
<dbReference type="Proteomes" id="UP000002714">
    <property type="component" value="Chromosome"/>
</dbReference>
<feature type="domain" description="Lin1244/Lin1753-like N-terminal" evidence="2">
    <location>
        <begin position="10"/>
        <end position="95"/>
    </location>
</feature>
<proteinExistence type="predicted"/>
<dbReference type="AlphaFoldDB" id="Q30Q24"/>
<accession>Q30Q24</accession>
<feature type="region of interest" description="Disordered" evidence="1">
    <location>
        <begin position="138"/>
        <end position="169"/>
    </location>
</feature>
<dbReference type="RefSeq" id="WP_011373248.1">
    <property type="nucleotide sequence ID" value="NC_007575.1"/>
</dbReference>
<gene>
    <name evidence="3" type="ordered locus">Suden_1630</name>
</gene>
<protein>
    <recommendedName>
        <fullName evidence="2">Lin1244/Lin1753-like N-terminal domain-containing protein</fullName>
    </recommendedName>
</protein>
<dbReference type="InterPro" id="IPR025400">
    <property type="entry name" value="Lin1244/Lin1753-like_N"/>
</dbReference>
<dbReference type="Pfam" id="PF14297">
    <property type="entry name" value="Lin1244_N"/>
    <property type="match status" value="1"/>
</dbReference>
<reference evidence="3 4" key="1">
    <citation type="journal article" date="2008" name="Appl. Environ. Microbiol.">
        <title>Genome of the epsilonproteobacterial chemolithoautotroph Sulfurimonas denitrificans.</title>
        <authorList>
            <person name="Sievert S.M."/>
            <person name="Scott K.M."/>
            <person name="Klotz M.G."/>
            <person name="Chain P.S.G."/>
            <person name="Hauser L.J."/>
            <person name="Hemp J."/>
            <person name="Huegler M."/>
            <person name="Land M."/>
            <person name="Lapidus A."/>
            <person name="Larimer F.W."/>
            <person name="Lucas S."/>
            <person name="Malfatti S.A."/>
            <person name="Meyer F."/>
            <person name="Paulsen I.T."/>
            <person name="Ren Q."/>
            <person name="Simon J."/>
            <person name="Bailey K."/>
            <person name="Diaz E."/>
            <person name="Fitzpatrick K.A."/>
            <person name="Glover B."/>
            <person name="Gwatney N."/>
            <person name="Korajkic A."/>
            <person name="Long A."/>
            <person name="Mobberley J.M."/>
            <person name="Pantry S.N."/>
            <person name="Pazder G."/>
            <person name="Peterson S."/>
            <person name="Quintanilla J.D."/>
            <person name="Sprinkle R."/>
            <person name="Stephens J."/>
            <person name="Thomas P."/>
            <person name="Vaughn R."/>
            <person name="Weber M.J."/>
            <person name="Wooten L.L."/>
        </authorList>
    </citation>
    <scope>NUCLEOTIDE SEQUENCE [LARGE SCALE GENOMIC DNA]</scope>
    <source>
        <strain evidence="4">ATCC 33889 / DSM 1251</strain>
    </source>
</reference>
<organism evidence="3 4">
    <name type="scientific">Sulfurimonas denitrificans (strain ATCC 33889 / DSM 1251)</name>
    <name type="common">Thiomicrospira denitrificans (strain ATCC 33889 / DSM 1251)</name>
    <dbReference type="NCBI Taxonomy" id="326298"/>
    <lineage>
        <taxon>Bacteria</taxon>
        <taxon>Pseudomonadati</taxon>
        <taxon>Campylobacterota</taxon>
        <taxon>Epsilonproteobacteria</taxon>
        <taxon>Campylobacterales</taxon>
        <taxon>Sulfurimonadaceae</taxon>
        <taxon>Sulfurimonas</taxon>
    </lineage>
</organism>
<evidence type="ECO:0000313" key="4">
    <source>
        <dbReference type="Proteomes" id="UP000002714"/>
    </source>
</evidence>
<dbReference type="STRING" id="326298.Suden_1630"/>
<name>Q30Q24_SULDN</name>
<dbReference type="OrthoDB" id="5340311at2"/>
<keyword evidence="4" id="KW-1185">Reference proteome</keyword>
<sequence length="243" mass="28644">MSAIQKDTCYFSHDANAKDDYKCMYMIDEMGLEGYGIFWILVETLREQKDYRYPLRLIPSIARKYNTTPSKIIDVIEKYELFEIDMQSFFFSHSLNRRMSFLAQKREKIVAASHKGVAAKRAKQEQLLLELSVIDSTNHRTTDGEPSKEKESKEKESKEKETLSQESRAERDIFSNLQSFKKHFIQKNTNVPFYTQGIGYEPTTGFKVNVHGYIENMKNNKVLSREQALEVWDYLYNYYQRVS</sequence>
<dbReference type="eggNOG" id="ENOG5030IT8">
    <property type="taxonomic scope" value="Bacteria"/>
</dbReference>
<evidence type="ECO:0000259" key="2">
    <source>
        <dbReference type="Pfam" id="PF14297"/>
    </source>
</evidence>
<evidence type="ECO:0000256" key="1">
    <source>
        <dbReference type="SAM" id="MobiDB-lite"/>
    </source>
</evidence>